<keyword evidence="10" id="KW-1185">Reference proteome</keyword>
<protein>
    <submittedName>
        <fullName evidence="9">MFS transporter</fullName>
    </submittedName>
</protein>
<dbReference type="Pfam" id="PF07690">
    <property type="entry name" value="MFS_1"/>
    <property type="match status" value="1"/>
</dbReference>
<dbReference type="InterPro" id="IPR020846">
    <property type="entry name" value="MFS_dom"/>
</dbReference>
<dbReference type="EMBL" id="BAAAEI010000031">
    <property type="protein sequence ID" value="GAA0373944.1"/>
    <property type="molecule type" value="Genomic_DNA"/>
</dbReference>
<dbReference type="InterPro" id="IPR005829">
    <property type="entry name" value="Sugar_transporter_CS"/>
</dbReference>
<keyword evidence="3" id="KW-1003">Cell membrane</keyword>
<dbReference type="SUPFAM" id="SSF103473">
    <property type="entry name" value="MFS general substrate transporter"/>
    <property type="match status" value="1"/>
</dbReference>
<keyword evidence="6 7" id="KW-0472">Membrane</keyword>
<name>A0ABN0XVH1_9ALTE</name>
<evidence type="ECO:0000256" key="3">
    <source>
        <dbReference type="ARBA" id="ARBA00022475"/>
    </source>
</evidence>
<evidence type="ECO:0000256" key="5">
    <source>
        <dbReference type="ARBA" id="ARBA00022989"/>
    </source>
</evidence>
<dbReference type="PROSITE" id="PS00216">
    <property type="entry name" value="SUGAR_TRANSPORT_1"/>
    <property type="match status" value="1"/>
</dbReference>
<organism evidence="9 10">
    <name type="scientific">Bowmanella denitrificans</name>
    <dbReference type="NCBI Taxonomy" id="366582"/>
    <lineage>
        <taxon>Bacteria</taxon>
        <taxon>Pseudomonadati</taxon>
        <taxon>Pseudomonadota</taxon>
        <taxon>Gammaproteobacteria</taxon>
        <taxon>Alteromonadales</taxon>
        <taxon>Alteromonadaceae</taxon>
        <taxon>Bowmanella</taxon>
    </lineage>
</organism>
<proteinExistence type="predicted"/>
<feature type="transmembrane region" description="Helical" evidence="7">
    <location>
        <begin position="297"/>
        <end position="313"/>
    </location>
</feature>
<evidence type="ECO:0000256" key="2">
    <source>
        <dbReference type="ARBA" id="ARBA00022448"/>
    </source>
</evidence>
<evidence type="ECO:0000259" key="8">
    <source>
        <dbReference type="PROSITE" id="PS50850"/>
    </source>
</evidence>
<feature type="transmembrane region" description="Helical" evidence="7">
    <location>
        <begin position="43"/>
        <end position="63"/>
    </location>
</feature>
<dbReference type="InterPro" id="IPR050171">
    <property type="entry name" value="MFS_Transporters"/>
</dbReference>
<comment type="caution">
    <text evidence="9">The sequence shown here is derived from an EMBL/GenBank/DDBJ whole genome shotgun (WGS) entry which is preliminary data.</text>
</comment>
<dbReference type="RefSeq" id="WP_343847431.1">
    <property type="nucleotide sequence ID" value="NZ_BAAAEI010000031.1"/>
</dbReference>
<feature type="transmembrane region" description="Helical" evidence="7">
    <location>
        <begin position="12"/>
        <end position="37"/>
    </location>
</feature>
<accession>A0ABN0XVH1</accession>
<dbReference type="Proteomes" id="UP001501757">
    <property type="component" value="Unassembled WGS sequence"/>
</dbReference>
<dbReference type="InterPro" id="IPR011701">
    <property type="entry name" value="MFS"/>
</dbReference>
<gene>
    <name evidence="9" type="ORF">GCM10009092_42720</name>
</gene>
<feature type="transmembrane region" description="Helical" evidence="7">
    <location>
        <begin position="334"/>
        <end position="356"/>
    </location>
</feature>
<evidence type="ECO:0000256" key="6">
    <source>
        <dbReference type="ARBA" id="ARBA00023136"/>
    </source>
</evidence>
<dbReference type="PANTHER" id="PTHR23517">
    <property type="entry name" value="RESISTANCE PROTEIN MDTM, PUTATIVE-RELATED-RELATED"/>
    <property type="match status" value="1"/>
</dbReference>
<feature type="transmembrane region" description="Helical" evidence="7">
    <location>
        <begin position="212"/>
        <end position="230"/>
    </location>
</feature>
<dbReference type="InterPro" id="IPR036259">
    <property type="entry name" value="MFS_trans_sf"/>
</dbReference>
<dbReference type="PROSITE" id="PS50850">
    <property type="entry name" value="MFS"/>
    <property type="match status" value="1"/>
</dbReference>
<evidence type="ECO:0000313" key="10">
    <source>
        <dbReference type="Proteomes" id="UP001501757"/>
    </source>
</evidence>
<evidence type="ECO:0000313" key="9">
    <source>
        <dbReference type="EMBL" id="GAA0373944.1"/>
    </source>
</evidence>
<keyword evidence="2" id="KW-0813">Transport</keyword>
<feature type="transmembrane region" description="Helical" evidence="7">
    <location>
        <begin position="362"/>
        <end position="382"/>
    </location>
</feature>
<dbReference type="PANTHER" id="PTHR23517:SF2">
    <property type="entry name" value="MULTIDRUG RESISTANCE PROTEIN MDTH"/>
    <property type="match status" value="1"/>
</dbReference>
<feature type="domain" description="Major facilitator superfamily (MFS) profile" evidence="8">
    <location>
        <begin position="8"/>
        <end position="387"/>
    </location>
</feature>
<keyword evidence="5 7" id="KW-1133">Transmembrane helix</keyword>
<feature type="transmembrane region" description="Helical" evidence="7">
    <location>
        <begin position="245"/>
        <end position="262"/>
    </location>
</feature>
<dbReference type="Gene3D" id="3.30.70.100">
    <property type="match status" value="1"/>
</dbReference>
<dbReference type="Gene3D" id="1.20.1250.20">
    <property type="entry name" value="MFS general substrate transporter like domains"/>
    <property type="match status" value="1"/>
</dbReference>
<sequence>MNNTELRGALSLATVYVLRMLGLFMVMPVLAVLALSYPDYSPLLVGLAIGGYGLTQAMLQIPMGLLSDRLGRKPVIILGLVLFALGSLVAAQADTLLWVVIGRIMQGAGAVAGAVMALAGDISRENQRPKVMAIIGIAIGFSFYLALLLGPLLAEKQGLAGIFGFTAVAALLCIPLVLFVVPGAQNISPSGDTLPKLADVGRLLADKALLRLNISVALLHMLMTLMFVSLPKRLVSENWPLAEHWMLYLPVLLLSVFAMALLMRMSRQGRQKSMIYLSIILLASSMLAMAWQQAPLAALLVFCWLFFTGFNYLEANLPAMVSNLAPAGKKGSAMGAYASFQFFGAFAGGLVSGLLNQFSAGQFSYLFAALMCLLWLGLIRDLGSGSIHLKRYALSLDPRIQPIQDSLKQVSQMAGIRDITLVEDESVLYLKVDSREFNLQKARQQLGLVS</sequence>
<evidence type="ECO:0000256" key="4">
    <source>
        <dbReference type="ARBA" id="ARBA00022692"/>
    </source>
</evidence>
<feature type="transmembrane region" description="Helical" evidence="7">
    <location>
        <begin position="131"/>
        <end position="153"/>
    </location>
</feature>
<keyword evidence="4 7" id="KW-0812">Transmembrane</keyword>
<evidence type="ECO:0000256" key="7">
    <source>
        <dbReference type="SAM" id="Phobius"/>
    </source>
</evidence>
<evidence type="ECO:0000256" key="1">
    <source>
        <dbReference type="ARBA" id="ARBA00004651"/>
    </source>
</evidence>
<feature type="transmembrane region" description="Helical" evidence="7">
    <location>
        <begin position="75"/>
        <end position="91"/>
    </location>
</feature>
<reference evidence="9 10" key="1">
    <citation type="journal article" date="2019" name="Int. J. Syst. Evol. Microbiol.">
        <title>The Global Catalogue of Microorganisms (GCM) 10K type strain sequencing project: providing services to taxonomists for standard genome sequencing and annotation.</title>
        <authorList>
            <consortium name="The Broad Institute Genomics Platform"/>
            <consortium name="The Broad Institute Genome Sequencing Center for Infectious Disease"/>
            <person name="Wu L."/>
            <person name="Ma J."/>
        </authorList>
    </citation>
    <scope>NUCLEOTIDE SEQUENCE [LARGE SCALE GENOMIC DNA]</scope>
    <source>
        <strain evidence="9 10">JCM 13378</strain>
    </source>
</reference>
<feature type="transmembrane region" description="Helical" evidence="7">
    <location>
        <begin position="159"/>
        <end position="181"/>
    </location>
</feature>
<feature type="transmembrane region" description="Helical" evidence="7">
    <location>
        <begin position="97"/>
        <end position="119"/>
    </location>
</feature>
<feature type="transmembrane region" description="Helical" evidence="7">
    <location>
        <begin position="274"/>
        <end position="291"/>
    </location>
</feature>
<comment type="subcellular location">
    <subcellularLocation>
        <location evidence="1">Cell membrane</location>
        <topology evidence="1">Multi-pass membrane protein</topology>
    </subcellularLocation>
</comment>
<dbReference type="CDD" id="cd17472">
    <property type="entry name" value="MFS_YajR_like"/>
    <property type="match status" value="1"/>
</dbReference>